<dbReference type="InterPro" id="IPR036162">
    <property type="entry name" value="Resolvase-like_N_sf"/>
</dbReference>
<evidence type="ECO:0000256" key="4">
    <source>
        <dbReference type="PIRSR" id="PIRSR606118-50"/>
    </source>
</evidence>
<dbReference type="GO" id="GO:0015074">
    <property type="term" value="P:DNA integration"/>
    <property type="evidence" value="ECO:0007669"/>
    <property type="project" value="UniProtKB-KW"/>
</dbReference>
<dbReference type="SUPFAM" id="SSF46955">
    <property type="entry name" value="Putative DNA-binding domain"/>
    <property type="match status" value="1"/>
</dbReference>
<dbReference type="PANTHER" id="PTHR36172">
    <property type="match status" value="1"/>
</dbReference>
<dbReference type="FunFam" id="3.40.50.1390:FF:000002">
    <property type="entry name" value="ORF1 in transposon ISC1904"/>
    <property type="match status" value="1"/>
</dbReference>
<dbReference type="Gene3D" id="3.40.50.1390">
    <property type="entry name" value="Resolvase, N-terminal catalytic domain"/>
    <property type="match status" value="1"/>
</dbReference>
<feature type="domain" description="Resolvase/invertase-type recombinase catalytic" evidence="7">
    <location>
        <begin position="68"/>
        <end position="210"/>
    </location>
</feature>
<dbReference type="CDD" id="cd00592">
    <property type="entry name" value="HTH_MerR-like"/>
    <property type="match status" value="1"/>
</dbReference>
<dbReference type="InterPro" id="IPR006119">
    <property type="entry name" value="Resolv_N"/>
</dbReference>
<proteinExistence type="predicted"/>
<dbReference type="PROSITE" id="PS50937">
    <property type="entry name" value="HTH_MERR_2"/>
    <property type="match status" value="1"/>
</dbReference>
<dbReference type="PANTHER" id="PTHR36172:SF1">
    <property type="entry name" value="RESOLVASE-RELATED"/>
    <property type="match status" value="1"/>
</dbReference>
<evidence type="ECO:0000259" key="6">
    <source>
        <dbReference type="PROSITE" id="PS50937"/>
    </source>
</evidence>
<dbReference type="CDD" id="cd03769">
    <property type="entry name" value="SR_IS607_transposase_like"/>
    <property type="match status" value="1"/>
</dbReference>
<name>A0AAU9R382_9LACO</name>
<dbReference type="Gene3D" id="1.10.287.2170">
    <property type="match status" value="1"/>
</dbReference>
<sequence>MAEEYLGIKDAAKYLKVSISTLRRWEKKGLITPMRTAGNRRRYTVRQLDDMLGLNTQKELGAVARRGLVIGYCRVSSSGQKADLERQAEVVANYCEKQGYQFRIIKDIGSGMNYKKKGLQELLRLVCEGGCGKIVVNYKDRLVRFGYELIETVCEEHNVDIEIINQTDDISYEEELTEDVLAIITVFSAKLYGKRSHRNEQIVAENRKLFSKKDDKKETKDSN</sequence>
<dbReference type="Gene3D" id="1.10.1660.10">
    <property type="match status" value="1"/>
</dbReference>
<dbReference type="NCBIfam" id="NF033518">
    <property type="entry name" value="transpos_IS607"/>
    <property type="match status" value="1"/>
</dbReference>
<dbReference type="SMART" id="SM00857">
    <property type="entry name" value="Resolvase"/>
    <property type="match status" value="1"/>
</dbReference>
<dbReference type="Pfam" id="PF00376">
    <property type="entry name" value="MerR"/>
    <property type="match status" value="1"/>
</dbReference>
<evidence type="ECO:0000313" key="9">
    <source>
        <dbReference type="EMBL" id="CAH1706837.1"/>
    </source>
</evidence>
<evidence type="ECO:0000313" key="10">
    <source>
        <dbReference type="Proteomes" id="UP001295440"/>
    </source>
</evidence>
<dbReference type="InterPro" id="IPR000551">
    <property type="entry name" value="MerR-type_HTH_dom"/>
</dbReference>
<dbReference type="InterPro" id="IPR006118">
    <property type="entry name" value="Recombinase_CS"/>
</dbReference>
<protein>
    <submittedName>
        <fullName evidence="8">Excisionase family DNA binding domain protein</fullName>
    </submittedName>
</protein>
<evidence type="ECO:0000313" key="8">
    <source>
        <dbReference type="EMBL" id="CAH1705411.1"/>
    </source>
</evidence>
<evidence type="ECO:0000256" key="2">
    <source>
        <dbReference type="ARBA" id="ARBA00023125"/>
    </source>
</evidence>
<keyword evidence="3" id="KW-0233">DNA recombination</keyword>
<evidence type="ECO:0000259" key="7">
    <source>
        <dbReference type="PROSITE" id="PS51736"/>
    </source>
</evidence>
<dbReference type="InterPro" id="IPR009061">
    <property type="entry name" value="DNA-bd_dom_put_sf"/>
</dbReference>
<dbReference type="RefSeq" id="WP_231539752.1">
    <property type="nucleotide sequence ID" value="NZ_OV915080.1"/>
</dbReference>
<dbReference type="GO" id="GO:0003677">
    <property type="term" value="F:DNA binding"/>
    <property type="evidence" value="ECO:0007669"/>
    <property type="project" value="UniProtKB-KW"/>
</dbReference>
<feature type="active site" description="O-(5'-phospho-DNA)-serine intermediate" evidence="4 5">
    <location>
        <position position="76"/>
    </location>
</feature>
<dbReference type="EMBL" id="OV915080">
    <property type="protein sequence ID" value="CAH1705411.1"/>
    <property type="molecule type" value="Genomic_DNA"/>
</dbReference>
<accession>A0AAU9R382</accession>
<keyword evidence="1" id="KW-0229">DNA integration</keyword>
<dbReference type="PROSITE" id="PS51736">
    <property type="entry name" value="RECOMBINASES_3"/>
    <property type="match status" value="1"/>
</dbReference>
<dbReference type="Proteomes" id="UP001295440">
    <property type="component" value="Chromosome"/>
</dbReference>
<organism evidence="8 10">
    <name type="scientific">Lactobacillus delbrueckii subsp. delbrueckii</name>
    <dbReference type="NCBI Taxonomy" id="83684"/>
    <lineage>
        <taxon>Bacteria</taxon>
        <taxon>Bacillati</taxon>
        <taxon>Bacillota</taxon>
        <taxon>Bacilli</taxon>
        <taxon>Lactobacillales</taxon>
        <taxon>Lactobacillaceae</taxon>
        <taxon>Lactobacillus</taxon>
    </lineage>
</organism>
<dbReference type="PROSITE" id="PS00397">
    <property type="entry name" value="RECOMBINASES_1"/>
    <property type="match status" value="1"/>
</dbReference>
<keyword evidence="2" id="KW-0238">DNA-binding</keyword>
<gene>
    <name evidence="8" type="ORF">LDD865_0247</name>
    <name evidence="9" type="ORF">LDD865_1680</name>
</gene>
<dbReference type="EMBL" id="OV915080">
    <property type="protein sequence ID" value="CAH1706837.1"/>
    <property type="molecule type" value="Genomic_DNA"/>
</dbReference>
<dbReference type="InterPro" id="IPR048046">
    <property type="entry name" value="Transpos_IS607"/>
</dbReference>
<reference evidence="8" key="1">
    <citation type="submission" date="2022-02" db="EMBL/GenBank/DDBJ databases">
        <authorList>
            <person name="Deutsch MARIE S."/>
        </authorList>
    </citation>
    <scope>NUCLEOTIDE SEQUENCE</scope>
    <source>
        <strain evidence="8">CIRM-BIA865</strain>
    </source>
</reference>
<dbReference type="SMART" id="SM00422">
    <property type="entry name" value="HTH_MERR"/>
    <property type="match status" value="1"/>
</dbReference>
<dbReference type="InterPro" id="IPR041718">
    <property type="entry name" value="IS607_transposase-like"/>
</dbReference>
<evidence type="ECO:0000256" key="1">
    <source>
        <dbReference type="ARBA" id="ARBA00022908"/>
    </source>
</evidence>
<evidence type="ECO:0000256" key="3">
    <source>
        <dbReference type="ARBA" id="ARBA00023172"/>
    </source>
</evidence>
<dbReference type="AlphaFoldDB" id="A0AAU9R382"/>
<dbReference type="GO" id="GO:0000150">
    <property type="term" value="F:DNA strand exchange activity"/>
    <property type="evidence" value="ECO:0007669"/>
    <property type="project" value="InterPro"/>
</dbReference>
<evidence type="ECO:0000256" key="5">
    <source>
        <dbReference type="PROSITE-ProRule" id="PRU10137"/>
    </source>
</evidence>
<feature type="domain" description="HTH merR-type" evidence="6">
    <location>
        <begin position="5"/>
        <end position="61"/>
    </location>
</feature>
<dbReference type="InterPro" id="IPR051491">
    <property type="entry name" value="Recombinase/Transposase-rel"/>
</dbReference>
<dbReference type="GO" id="GO:0006355">
    <property type="term" value="P:regulation of DNA-templated transcription"/>
    <property type="evidence" value="ECO:0007669"/>
    <property type="project" value="InterPro"/>
</dbReference>
<dbReference type="SUPFAM" id="SSF53041">
    <property type="entry name" value="Resolvase-like"/>
    <property type="match status" value="1"/>
</dbReference>
<dbReference type="Pfam" id="PF00239">
    <property type="entry name" value="Resolvase"/>
    <property type="match status" value="1"/>
</dbReference>